<protein>
    <submittedName>
        <fullName evidence="1">Uncharacterized protein DUF4259</fullName>
    </submittedName>
</protein>
<dbReference type="Proteomes" id="UP000256269">
    <property type="component" value="Unassembled WGS sequence"/>
</dbReference>
<organism evidence="1 2">
    <name type="scientific">Kutzneria buriramensis</name>
    <dbReference type="NCBI Taxonomy" id="1045776"/>
    <lineage>
        <taxon>Bacteria</taxon>
        <taxon>Bacillati</taxon>
        <taxon>Actinomycetota</taxon>
        <taxon>Actinomycetes</taxon>
        <taxon>Pseudonocardiales</taxon>
        <taxon>Pseudonocardiaceae</taxon>
        <taxon>Kutzneria</taxon>
    </lineage>
</organism>
<reference evidence="1 2" key="1">
    <citation type="submission" date="2018-08" db="EMBL/GenBank/DDBJ databases">
        <title>Genomic Encyclopedia of Archaeal and Bacterial Type Strains, Phase II (KMG-II): from individual species to whole genera.</title>
        <authorList>
            <person name="Goeker M."/>
        </authorList>
    </citation>
    <scope>NUCLEOTIDE SEQUENCE [LARGE SCALE GENOMIC DNA]</scope>
    <source>
        <strain evidence="1 2">DSM 45791</strain>
    </source>
</reference>
<dbReference type="RefSeq" id="WP_116176610.1">
    <property type="nucleotide sequence ID" value="NZ_CP144375.1"/>
</dbReference>
<name>A0A3E0HFZ4_9PSEU</name>
<dbReference type="EMBL" id="QUNO01000008">
    <property type="protein sequence ID" value="REH44673.1"/>
    <property type="molecule type" value="Genomic_DNA"/>
</dbReference>
<comment type="caution">
    <text evidence="1">The sequence shown here is derived from an EMBL/GenBank/DDBJ whole genome shotgun (WGS) entry which is preliminary data.</text>
</comment>
<proteinExistence type="predicted"/>
<evidence type="ECO:0000313" key="1">
    <source>
        <dbReference type="EMBL" id="REH44673.1"/>
    </source>
</evidence>
<accession>A0A3E0HFZ4</accession>
<sequence>MGAWGPGPFDNDDAADFVDELDGLDEGDRRESLVAALTAAADEEDYLDGGVASIAVAAAALVAGGEHDDLGELAEQALVRVLGDDSELAELWAEADGGAWAAEISKLRQALSS</sequence>
<dbReference type="InterPro" id="IPR025355">
    <property type="entry name" value="DUF4259"/>
</dbReference>
<evidence type="ECO:0000313" key="2">
    <source>
        <dbReference type="Proteomes" id="UP000256269"/>
    </source>
</evidence>
<dbReference type="OrthoDB" id="73183at2"/>
<dbReference type="AlphaFoldDB" id="A0A3E0HFZ4"/>
<keyword evidence="2" id="KW-1185">Reference proteome</keyword>
<dbReference type="Pfam" id="PF14078">
    <property type="entry name" value="DUF4259"/>
    <property type="match status" value="1"/>
</dbReference>
<gene>
    <name evidence="1" type="ORF">BCF44_108153</name>
</gene>